<organism evidence="10 11">
    <name type="scientific">Curtobacterium citreum</name>
    <dbReference type="NCBI Taxonomy" id="2036"/>
    <lineage>
        <taxon>Bacteria</taxon>
        <taxon>Bacillati</taxon>
        <taxon>Actinomycetota</taxon>
        <taxon>Actinomycetes</taxon>
        <taxon>Micrococcales</taxon>
        <taxon>Microbacteriaceae</taxon>
        <taxon>Curtobacterium</taxon>
    </lineage>
</organism>
<evidence type="ECO:0000313" key="10">
    <source>
        <dbReference type="EMBL" id="NUU29198.1"/>
    </source>
</evidence>
<accession>A0A850DXP5</accession>
<evidence type="ECO:0000256" key="3">
    <source>
        <dbReference type="ARBA" id="ARBA00012756"/>
    </source>
</evidence>
<dbReference type="Proteomes" id="UP000539146">
    <property type="component" value="Unassembled WGS sequence"/>
</dbReference>
<evidence type="ECO:0000256" key="7">
    <source>
        <dbReference type="ARBA" id="ARBA00023295"/>
    </source>
</evidence>
<dbReference type="AlphaFoldDB" id="A0A850DXP5"/>
<protein>
    <recommendedName>
        <fullName evidence="3">beta-galactosidase</fullName>
        <ecNumber evidence="3">3.2.1.23</ecNumber>
    </recommendedName>
</protein>
<dbReference type="GO" id="GO:0009341">
    <property type="term" value="C:beta-galactosidase complex"/>
    <property type="evidence" value="ECO:0007669"/>
    <property type="project" value="InterPro"/>
</dbReference>
<dbReference type="EC" id="3.2.1.23" evidence="3"/>
<dbReference type="InterPro" id="IPR017853">
    <property type="entry name" value="GH"/>
</dbReference>
<comment type="caution">
    <text evidence="10">The sequence shown here is derived from an EMBL/GenBank/DDBJ whole genome shotgun (WGS) entry which is preliminary data.</text>
</comment>
<dbReference type="GO" id="GO:0005975">
    <property type="term" value="P:carbohydrate metabolic process"/>
    <property type="evidence" value="ECO:0007669"/>
    <property type="project" value="InterPro"/>
</dbReference>
<dbReference type="CDD" id="cd03143">
    <property type="entry name" value="A4_beta-galactosidase_middle_domain"/>
    <property type="match status" value="1"/>
</dbReference>
<dbReference type="Gene3D" id="2.60.40.1180">
    <property type="entry name" value="Golgi alpha-mannosidase II"/>
    <property type="match status" value="1"/>
</dbReference>
<dbReference type="InterPro" id="IPR013780">
    <property type="entry name" value="Glyco_hydro_b"/>
</dbReference>
<feature type="domain" description="Beta-galactosidase trimerisation" evidence="9">
    <location>
        <begin position="412"/>
        <end position="623"/>
    </location>
</feature>
<dbReference type="InterPro" id="IPR029062">
    <property type="entry name" value="Class_I_gatase-like"/>
</dbReference>
<evidence type="ECO:0000256" key="5">
    <source>
        <dbReference type="ARBA" id="ARBA00022801"/>
    </source>
</evidence>
<comment type="catalytic activity">
    <reaction evidence="1">
        <text>Hydrolysis of terminal non-reducing beta-D-galactose residues in beta-D-galactosides.</text>
        <dbReference type="EC" id="3.2.1.23"/>
    </reaction>
</comment>
<comment type="similarity">
    <text evidence="2">Belongs to the glycosyl hydrolase 42 family.</text>
</comment>
<evidence type="ECO:0000256" key="6">
    <source>
        <dbReference type="ARBA" id="ARBA00022833"/>
    </source>
</evidence>
<sequence>MSDPSPLTPPGTPGSVLFGAAYYAEYHRTARLAEDLDLMVEAGFTVIRVGESVWSTWEPREGEFDLEWLLPVLDGAHDRGIKVILGTPTYAVPPWMQQAYPEIAAERQTGQPIPFGARQEVDYSHPAFRYFAERIIRKVTERYADHPAVIGFQVDNEPGLELFHNQGAFTRFVRWLRKQYGTVEQLNREWGLTYWSHRIDDWAELWRPDGNSLPQYDLAWRRYQAELTTDFIGWQADIVREYASAEQFVTTCINYPRDAHDDRALTERLDVTAGNPYYSMQDHLDAALELEPQTHWTTSGVAGLYRQADRLWSSKQDRFLVTETNAQMIDGSANNQPAWPGQLRSAALALISRGASMIEYWHWHTLPYGTETYWGGVLPHSLQPGRVYREIAQIGTDLRSIGNALDGFDPDADVAVLWSNPSRWAMQFFPPFNRDNVPLRDSYERIVDAFHRGVVDAGAQARVLHVKQATAIGAAALAERFPVLVAAGLYVATDDELDLLREYAAAGGHLILGPRTGYGDEEARARVAVAPDRLAAAAGVHYEEFSNVPTPVSVDRDGTIVGGGDLWVDGLLADTADTVATYAHPRFRDFAAVTTAAHGDGRITTVGTIPTRELAVAVIRGVVTGAVADALLPDRELPLTVTSGRTAAGHRVWFVANWSWSEQTITLHQAVTDATDGTAHEAGTSITLPSWLTVVLIGE</sequence>
<dbReference type="PANTHER" id="PTHR36447:SF2">
    <property type="entry name" value="BETA-GALACTOSIDASE YESZ"/>
    <property type="match status" value="1"/>
</dbReference>
<dbReference type="GO" id="GO:0004565">
    <property type="term" value="F:beta-galactosidase activity"/>
    <property type="evidence" value="ECO:0007669"/>
    <property type="project" value="UniProtKB-EC"/>
</dbReference>
<dbReference type="Gene3D" id="3.40.50.880">
    <property type="match status" value="1"/>
</dbReference>
<dbReference type="EMBL" id="JABMCG010000121">
    <property type="protein sequence ID" value="NUU29198.1"/>
    <property type="molecule type" value="Genomic_DNA"/>
</dbReference>
<evidence type="ECO:0000313" key="11">
    <source>
        <dbReference type="Proteomes" id="UP000539146"/>
    </source>
</evidence>
<keyword evidence="5 10" id="KW-0378">Hydrolase</keyword>
<name>A0A850DXP5_9MICO</name>
<evidence type="ECO:0000256" key="4">
    <source>
        <dbReference type="ARBA" id="ARBA00022723"/>
    </source>
</evidence>
<proteinExistence type="inferred from homology"/>
<gene>
    <name evidence="10" type="ORF">HP467_13960</name>
</gene>
<evidence type="ECO:0000256" key="1">
    <source>
        <dbReference type="ARBA" id="ARBA00001412"/>
    </source>
</evidence>
<feature type="domain" description="Glycoside hydrolase family 42 N-terminal" evidence="8">
    <location>
        <begin position="22"/>
        <end position="400"/>
    </location>
</feature>
<dbReference type="InterPro" id="IPR013738">
    <property type="entry name" value="Beta_galactosidase_Trimer"/>
</dbReference>
<dbReference type="Gene3D" id="3.20.20.80">
    <property type="entry name" value="Glycosidases"/>
    <property type="match status" value="1"/>
</dbReference>
<dbReference type="InterPro" id="IPR013529">
    <property type="entry name" value="Glyco_hydro_42_N"/>
</dbReference>
<evidence type="ECO:0000256" key="2">
    <source>
        <dbReference type="ARBA" id="ARBA00005940"/>
    </source>
</evidence>
<dbReference type="InterPro" id="IPR003476">
    <property type="entry name" value="Glyco_hydro_42"/>
</dbReference>
<keyword evidence="4" id="KW-0479">Metal-binding</keyword>
<dbReference type="Pfam" id="PF02449">
    <property type="entry name" value="Glyco_hydro_42"/>
    <property type="match status" value="1"/>
</dbReference>
<reference evidence="10 11" key="1">
    <citation type="submission" date="2020-05" db="EMBL/GenBank/DDBJ databases">
        <title>Genome Sequencing of Type Strains.</title>
        <authorList>
            <person name="Lemaire J.F."/>
            <person name="Inderbitzin P."/>
            <person name="Gregorio O.A."/>
            <person name="Collins S.B."/>
            <person name="Wespe N."/>
            <person name="Knight-Connoni V."/>
        </authorList>
    </citation>
    <scope>NUCLEOTIDE SEQUENCE [LARGE SCALE GENOMIC DNA]</scope>
    <source>
        <strain evidence="10 11">DSM 20512</strain>
    </source>
</reference>
<dbReference type="SUPFAM" id="SSF51445">
    <property type="entry name" value="(Trans)glycosidases"/>
    <property type="match status" value="1"/>
</dbReference>
<dbReference type="SUPFAM" id="SSF52317">
    <property type="entry name" value="Class I glutamine amidotransferase-like"/>
    <property type="match status" value="1"/>
</dbReference>
<keyword evidence="7" id="KW-0326">Glycosidase</keyword>
<evidence type="ECO:0000259" key="8">
    <source>
        <dbReference type="Pfam" id="PF02449"/>
    </source>
</evidence>
<keyword evidence="6" id="KW-0862">Zinc</keyword>
<evidence type="ECO:0000259" key="9">
    <source>
        <dbReference type="Pfam" id="PF08532"/>
    </source>
</evidence>
<dbReference type="RefSeq" id="WP_175326551.1">
    <property type="nucleotide sequence ID" value="NZ_BAAAWP010000001.1"/>
</dbReference>
<dbReference type="PANTHER" id="PTHR36447">
    <property type="entry name" value="BETA-GALACTOSIDASE GANA"/>
    <property type="match status" value="1"/>
</dbReference>
<dbReference type="Pfam" id="PF08532">
    <property type="entry name" value="Glyco_hydro_42M"/>
    <property type="match status" value="1"/>
</dbReference>
<dbReference type="GO" id="GO:0046872">
    <property type="term" value="F:metal ion binding"/>
    <property type="evidence" value="ECO:0007669"/>
    <property type="project" value="UniProtKB-KW"/>
</dbReference>